<keyword evidence="4 8" id="KW-0853">WD repeat</keyword>
<dbReference type="PROSITE" id="PS50294">
    <property type="entry name" value="WD_REPEATS_REGION"/>
    <property type="match status" value="1"/>
</dbReference>
<dbReference type="GeneID" id="18927251"/>
<comment type="subcellular location">
    <subcellularLocation>
        <location evidence="2">Nucleus</location>
        <location evidence="2">Nucleolus</location>
    </subcellularLocation>
</comment>
<dbReference type="GO" id="GO:0030686">
    <property type="term" value="C:90S preribosome"/>
    <property type="evidence" value="ECO:0007669"/>
    <property type="project" value="TreeGrafter"/>
</dbReference>
<dbReference type="Proteomes" id="UP000001072">
    <property type="component" value="Unassembled WGS sequence"/>
</dbReference>
<evidence type="ECO:0000256" key="7">
    <source>
        <dbReference type="ARBA" id="ARBA00076453"/>
    </source>
</evidence>
<feature type="repeat" description="WD" evidence="8">
    <location>
        <begin position="199"/>
        <end position="242"/>
    </location>
</feature>
<dbReference type="FunCoup" id="F4R4Z9">
    <property type="interactions" value="792"/>
</dbReference>
<dbReference type="Gene3D" id="2.130.10.10">
    <property type="entry name" value="YVTN repeat-like/Quinoprotein amine dehydrogenase"/>
    <property type="match status" value="2"/>
</dbReference>
<dbReference type="Pfam" id="PF08149">
    <property type="entry name" value="BING4CT"/>
    <property type="match status" value="1"/>
</dbReference>
<dbReference type="SMART" id="SM01033">
    <property type="entry name" value="BING4CT"/>
    <property type="match status" value="1"/>
</dbReference>
<evidence type="ECO:0000313" key="12">
    <source>
        <dbReference type="Proteomes" id="UP000001072"/>
    </source>
</evidence>
<proteinExistence type="predicted"/>
<gene>
    <name evidence="11" type="ORF">MELLADRAFT_32879</name>
</gene>
<feature type="compositionally biased region" description="Acidic residues" evidence="9">
    <location>
        <begin position="409"/>
        <end position="419"/>
    </location>
</feature>
<name>F4R4Z9_MELLP</name>
<dbReference type="InterPro" id="IPR012952">
    <property type="entry name" value="BING4_C_dom"/>
</dbReference>
<dbReference type="SUPFAM" id="SSF50978">
    <property type="entry name" value="WD40 repeat-like"/>
    <property type="match status" value="1"/>
</dbReference>
<keyword evidence="3" id="KW-0698">rRNA processing</keyword>
<dbReference type="OrthoDB" id="10251154at2759"/>
<evidence type="ECO:0000256" key="5">
    <source>
        <dbReference type="ARBA" id="ARBA00022737"/>
    </source>
</evidence>
<dbReference type="EMBL" id="GL883091">
    <property type="protein sequence ID" value="EGG11970.1"/>
    <property type="molecule type" value="Genomic_DNA"/>
</dbReference>
<evidence type="ECO:0000256" key="2">
    <source>
        <dbReference type="ARBA" id="ARBA00004604"/>
    </source>
</evidence>
<keyword evidence="6" id="KW-0539">Nucleus</keyword>
<dbReference type="PROSITE" id="PS00678">
    <property type="entry name" value="WD_REPEATS_1"/>
    <property type="match status" value="1"/>
</dbReference>
<protein>
    <recommendedName>
        <fullName evidence="7">U three protein 7</fullName>
    </recommendedName>
</protein>
<organism evidence="12">
    <name type="scientific">Melampsora larici-populina (strain 98AG31 / pathotype 3-4-7)</name>
    <name type="common">Poplar leaf rust fungus</name>
    <dbReference type="NCBI Taxonomy" id="747676"/>
    <lineage>
        <taxon>Eukaryota</taxon>
        <taxon>Fungi</taxon>
        <taxon>Dikarya</taxon>
        <taxon>Basidiomycota</taxon>
        <taxon>Pucciniomycotina</taxon>
        <taxon>Pucciniomycetes</taxon>
        <taxon>Pucciniales</taxon>
        <taxon>Melampsoraceae</taxon>
        <taxon>Melampsora</taxon>
    </lineage>
</organism>
<accession>F4R4Z9</accession>
<dbReference type="Pfam" id="PF00400">
    <property type="entry name" value="WD40"/>
    <property type="match status" value="1"/>
</dbReference>
<dbReference type="eggNOG" id="KOG1272">
    <property type="taxonomic scope" value="Eukaryota"/>
</dbReference>
<dbReference type="VEuPathDB" id="FungiDB:MELLADRAFT_32879"/>
<dbReference type="GO" id="GO:0000462">
    <property type="term" value="P:maturation of SSU-rRNA from tricistronic rRNA transcript (SSU-rRNA, 5.8S rRNA, LSU-rRNA)"/>
    <property type="evidence" value="ECO:0007669"/>
    <property type="project" value="TreeGrafter"/>
</dbReference>
<evidence type="ECO:0000256" key="1">
    <source>
        <dbReference type="ARBA" id="ARBA00004099"/>
    </source>
</evidence>
<comment type="function">
    <text evidence="1">Involved in nucleolar processing of pre-18S ribosomal RNA.</text>
</comment>
<sequence length="475" mass="53027">LIQVENPLERTWKVTQKDIKASVGISTSIKSFGLSLEGGPIKFDYSQNGRHLALGSHQTGHLSTLDWKSSKLMTELNVNETTRSIRWLHNQSFFAVAQRRYVFIYDGHQGTELHQLRSHLEVTQMEFLPYHFLLSTIGLPGWLKYHDTSTGQIVSQHRTKLGSCYTMTQNPFNSIIHLGHQNGTVSLWSPSVNHAQVKILAHRGPVTSVSIDPSSSGRLMATTGLDSSLKIWDLRTYKTLNEWTLKSPAKSSSWSQNSLLAVGWGSHVSVYSGVGRNQSQKGTYMQESFPSQSVEQVQFCPFEDVLGVGHSGGFSSLIIPGSGQANFDSLEADPFENKSRRREREVRGLMEKIPFDLITLNPEMVGSLADPVLKESDELKQLKGNSKLTPWRTLSRAEKLAAQGKSGEEEVLDDDDDDVQQNGIKDQGVDRSVPIKQKEKKKMRGKNSSLKRVLRKKQKNVITPEAVSVIRSSVS</sequence>
<dbReference type="GO" id="GO:0032040">
    <property type="term" value="C:small-subunit processome"/>
    <property type="evidence" value="ECO:0007669"/>
    <property type="project" value="TreeGrafter"/>
</dbReference>
<evidence type="ECO:0000259" key="10">
    <source>
        <dbReference type="SMART" id="SM01033"/>
    </source>
</evidence>
<dbReference type="InParanoid" id="F4R4Z9"/>
<dbReference type="AlphaFoldDB" id="F4R4Z9"/>
<keyword evidence="12" id="KW-1185">Reference proteome</keyword>
<dbReference type="KEGG" id="mlr:MELLADRAFT_32879"/>
<dbReference type="InterPro" id="IPR015943">
    <property type="entry name" value="WD40/YVTN_repeat-like_dom_sf"/>
</dbReference>
<dbReference type="PANTHER" id="PTHR14085:SF3">
    <property type="entry name" value="WD REPEAT-CONTAINING PROTEIN 46"/>
    <property type="match status" value="1"/>
</dbReference>
<dbReference type="InterPro" id="IPR019775">
    <property type="entry name" value="WD40_repeat_CS"/>
</dbReference>
<evidence type="ECO:0000256" key="8">
    <source>
        <dbReference type="PROSITE-ProRule" id="PRU00221"/>
    </source>
</evidence>
<dbReference type="RefSeq" id="XP_007404345.1">
    <property type="nucleotide sequence ID" value="XM_007404283.1"/>
</dbReference>
<dbReference type="InterPro" id="IPR036322">
    <property type="entry name" value="WD40_repeat_dom_sf"/>
</dbReference>
<evidence type="ECO:0000256" key="6">
    <source>
        <dbReference type="ARBA" id="ARBA00023242"/>
    </source>
</evidence>
<dbReference type="STRING" id="747676.F4R4Z9"/>
<feature type="region of interest" description="Disordered" evidence="9">
    <location>
        <begin position="400"/>
        <end position="457"/>
    </location>
</feature>
<evidence type="ECO:0000256" key="4">
    <source>
        <dbReference type="ARBA" id="ARBA00022574"/>
    </source>
</evidence>
<evidence type="ECO:0000256" key="3">
    <source>
        <dbReference type="ARBA" id="ARBA00022552"/>
    </source>
</evidence>
<dbReference type="PANTHER" id="PTHR14085">
    <property type="entry name" value="WD-REPEAT PROTEIN BING4"/>
    <property type="match status" value="1"/>
</dbReference>
<reference evidence="12" key="1">
    <citation type="journal article" date="2011" name="Proc. Natl. Acad. Sci. U.S.A.">
        <title>Obligate biotrophy features unraveled by the genomic analysis of rust fungi.</title>
        <authorList>
            <person name="Duplessis S."/>
            <person name="Cuomo C.A."/>
            <person name="Lin Y.-C."/>
            <person name="Aerts A."/>
            <person name="Tisserant E."/>
            <person name="Veneault-Fourrey C."/>
            <person name="Joly D.L."/>
            <person name="Hacquard S."/>
            <person name="Amselem J."/>
            <person name="Cantarel B.L."/>
            <person name="Chiu R."/>
            <person name="Coutinho P.M."/>
            <person name="Feau N."/>
            <person name="Field M."/>
            <person name="Frey P."/>
            <person name="Gelhaye E."/>
            <person name="Goldberg J."/>
            <person name="Grabherr M.G."/>
            <person name="Kodira C.D."/>
            <person name="Kohler A."/>
            <person name="Kuees U."/>
            <person name="Lindquist E.A."/>
            <person name="Lucas S.M."/>
            <person name="Mago R."/>
            <person name="Mauceli E."/>
            <person name="Morin E."/>
            <person name="Murat C."/>
            <person name="Pangilinan J.L."/>
            <person name="Park R."/>
            <person name="Pearson M."/>
            <person name="Quesneville H."/>
            <person name="Rouhier N."/>
            <person name="Sakthikumar S."/>
            <person name="Salamov A.A."/>
            <person name="Schmutz J."/>
            <person name="Selles B."/>
            <person name="Shapiro H."/>
            <person name="Tanguay P."/>
            <person name="Tuskan G.A."/>
            <person name="Henrissat B."/>
            <person name="Van de Peer Y."/>
            <person name="Rouze P."/>
            <person name="Ellis J.G."/>
            <person name="Dodds P.N."/>
            <person name="Schein J.E."/>
            <person name="Zhong S."/>
            <person name="Hamelin R.C."/>
            <person name="Grigoriev I.V."/>
            <person name="Szabo L.J."/>
            <person name="Martin F."/>
        </authorList>
    </citation>
    <scope>NUCLEOTIDE SEQUENCE [LARGE SCALE GENOMIC DNA]</scope>
    <source>
        <strain evidence="12">98AG31 / pathotype 3-4-7</strain>
    </source>
</reference>
<dbReference type="PROSITE" id="PS50082">
    <property type="entry name" value="WD_REPEATS_2"/>
    <property type="match status" value="1"/>
</dbReference>
<dbReference type="SMART" id="SM00320">
    <property type="entry name" value="WD40"/>
    <property type="match status" value="5"/>
</dbReference>
<dbReference type="InterPro" id="IPR001680">
    <property type="entry name" value="WD40_rpt"/>
</dbReference>
<dbReference type="HOGENOM" id="CLU_022996_1_0_1"/>
<feature type="non-terminal residue" evidence="11">
    <location>
        <position position="1"/>
    </location>
</feature>
<feature type="domain" description="BING4 C-terminal" evidence="10">
    <location>
        <begin position="283"/>
        <end position="362"/>
    </location>
</feature>
<dbReference type="FunFam" id="2.130.10.10:FF:000378">
    <property type="entry name" value="U3 small nucleolar RNA-associated protein 7"/>
    <property type="match status" value="1"/>
</dbReference>
<evidence type="ECO:0000256" key="9">
    <source>
        <dbReference type="SAM" id="MobiDB-lite"/>
    </source>
</evidence>
<evidence type="ECO:0000313" key="11">
    <source>
        <dbReference type="EMBL" id="EGG11970.1"/>
    </source>
</evidence>
<dbReference type="InterPro" id="IPR040315">
    <property type="entry name" value="WDR46/Utp7"/>
</dbReference>
<keyword evidence="5" id="KW-0677">Repeat</keyword>